<feature type="domain" description="DUF559" evidence="1">
    <location>
        <begin position="223"/>
        <end position="295"/>
    </location>
</feature>
<accession>A0ABW5GEC0</accession>
<dbReference type="Pfam" id="PF04480">
    <property type="entry name" value="DUF559"/>
    <property type="match status" value="1"/>
</dbReference>
<dbReference type="Gene3D" id="3.40.960.10">
    <property type="entry name" value="VSR Endonuclease"/>
    <property type="match status" value="1"/>
</dbReference>
<dbReference type="SUPFAM" id="SSF52980">
    <property type="entry name" value="Restriction endonuclease-like"/>
    <property type="match status" value="1"/>
</dbReference>
<gene>
    <name evidence="2" type="ORF">ACFSYJ_12725</name>
</gene>
<dbReference type="RefSeq" id="WP_345396720.1">
    <property type="nucleotide sequence ID" value="NZ_BAABHG010000008.1"/>
</dbReference>
<sequence>MATVLDTQHLPDVFRGSEARRAGLITAGQLRGPGVRRLFQDVYAPAHVTVTHELRCRGAALLAPEEAVLTGRSAATVRGVELAKPYDPVEFAVPEKHRFGPIVGIHIRRTEVPRAETRSWHGIRIARPARIALDLLLRLSPRKRSWVRRLRIGVPDLDAFLRAKLVRRRELEKLFMGRRNRGIRLARHALLLSDRRAESLPESELRVVLAAGGFAVVPQYNVRSRRGRLLGRLDLAMEECKVAIEYDGRWHEEPSQRQRDHERRRRITGEGWRFVVVTAEQLATDFASILEAVRTAQRAQLAG</sequence>
<evidence type="ECO:0000313" key="2">
    <source>
        <dbReference type="EMBL" id="MFD2459468.1"/>
    </source>
</evidence>
<name>A0ABW5GEC0_9PSEU</name>
<proteinExistence type="predicted"/>
<evidence type="ECO:0000259" key="1">
    <source>
        <dbReference type="Pfam" id="PF04480"/>
    </source>
</evidence>
<dbReference type="InterPro" id="IPR007569">
    <property type="entry name" value="DUF559"/>
</dbReference>
<evidence type="ECO:0000313" key="3">
    <source>
        <dbReference type="Proteomes" id="UP001597419"/>
    </source>
</evidence>
<protein>
    <submittedName>
        <fullName evidence="2">DUF559 domain-containing protein</fullName>
    </submittedName>
</protein>
<dbReference type="EMBL" id="JBHUKU010000006">
    <property type="protein sequence ID" value="MFD2459468.1"/>
    <property type="molecule type" value="Genomic_DNA"/>
</dbReference>
<dbReference type="Proteomes" id="UP001597419">
    <property type="component" value="Unassembled WGS sequence"/>
</dbReference>
<keyword evidence="3" id="KW-1185">Reference proteome</keyword>
<reference evidence="3" key="1">
    <citation type="journal article" date="2019" name="Int. J. Syst. Evol. Microbiol.">
        <title>The Global Catalogue of Microorganisms (GCM) 10K type strain sequencing project: providing services to taxonomists for standard genome sequencing and annotation.</title>
        <authorList>
            <consortium name="The Broad Institute Genomics Platform"/>
            <consortium name="The Broad Institute Genome Sequencing Center for Infectious Disease"/>
            <person name="Wu L."/>
            <person name="Ma J."/>
        </authorList>
    </citation>
    <scope>NUCLEOTIDE SEQUENCE [LARGE SCALE GENOMIC DNA]</scope>
    <source>
        <strain evidence="3">CGMCC 4.7643</strain>
    </source>
</reference>
<comment type="caution">
    <text evidence="2">The sequence shown here is derived from an EMBL/GenBank/DDBJ whole genome shotgun (WGS) entry which is preliminary data.</text>
</comment>
<dbReference type="InterPro" id="IPR011335">
    <property type="entry name" value="Restrct_endonuc-II-like"/>
</dbReference>
<organism evidence="2 3">
    <name type="scientific">Amycolatopsis samaneae</name>
    <dbReference type="NCBI Taxonomy" id="664691"/>
    <lineage>
        <taxon>Bacteria</taxon>
        <taxon>Bacillati</taxon>
        <taxon>Actinomycetota</taxon>
        <taxon>Actinomycetes</taxon>
        <taxon>Pseudonocardiales</taxon>
        <taxon>Pseudonocardiaceae</taxon>
        <taxon>Amycolatopsis</taxon>
    </lineage>
</organism>